<comment type="caution">
    <text evidence="2">The sequence shown here is derived from an EMBL/GenBank/DDBJ whole genome shotgun (WGS) entry which is preliminary data.</text>
</comment>
<sequence>MEGIALLLFCRMLPDSRGETGRVEICEDGTMAIIDQTWNLADNMEQPSQEETGPETPNTEQEGENSDILDGHGRDFSDHPGLEYMRVYGKKY</sequence>
<keyword evidence="3" id="KW-1185">Reference proteome</keyword>
<reference evidence="2" key="1">
    <citation type="journal article" date="2022" name="bioRxiv">
        <title>Sequencing and chromosome-scale assembly of the giantPleurodeles waltlgenome.</title>
        <authorList>
            <person name="Brown T."/>
            <person name="Elewa A."/>
            <person name="Iarovenko S."/>
            <person name="Subramanian E."/>
            <person name="Araus A.J."/>
            <person name="Petzold A."/>
            <person name="Susuki M."/>
            <person name="Suzuki K.-i.T."/>
            <person name="Hayashi T."/>
            <person name="Toyoda A."/>
            <person name="Oliveira C."/>
            <person name="Osipova E."/>
            <person name="Leigh N.D."/>
            <person name="Simon A."/>
            <person name="Yun M.H."/>
        </authorList>
    </citation>
    <scope>NUCLEOTIDE SEQUENCE</scope>
    <source>
        <strain evidence="2">20211129_DDA</strain>
        <tissue evidence="2">Liver</tissue>
    </source>
</reference>
<feature type="compositionally biased region" description="Polar residues" evidence="1">
    <location>
        <begin position="42"/>
        <end position="60"/>
    </location>
</feature>
<feature type="region of interest" description="Disordered" evidence="1">
    <location>
        <begin position="42"/>
        <end position="80"/>
    </location>
</feature>
<proteinExistence type="predicted"/>
<accession>A0AAV7VKM9</accession>
<evidence type="ECO:0000256" key="1">
    <source>
        <dbReference type="SAM" id="MobiDB-lite"/>
    </source>
</evidence>
<name>A0AAV7VKM9_PLEWA</name>
<feature type="compositionally biased region" description="Basic and acidic residues" evidence="1">
    <location>
        <begin position="69"/>
        <end position="80"/>
    </location>
</feature>
<evidence type="ECO:0000313" key="3">
    <source>
        <dbReference type="Proteomes" id="UP001066276"/>
    </source>
</evidence>
<gene>
    <name evidence="2" type="ORF">NDU88_005702</name>
</gene>
<organism evidence="2 3">
    <name type="scientific">Pleurodeles waltl</name>
    <name type="common">Iberian ribbed newt</name>
    <dbReference type="NCBI Taxonomy" id="8319"/>
    <lineage>
        <taxon>Eukaryota</taxon>
        <taxon>Metazoa</taxon>
        <taxon>Chordata</taxon>
        <taxon>Craniata</taxon>
        <taxon>Vertebrata</taxon>
        <taxon>Euteleostomi</taxon>
        <taxon>Amphibia</taxon>
        <taxon>Batrachia</taxon>
        <taxon>Caudata</taxon>
        <taxon>Salamandroidea</taxon>
        <taxon>Salamandridae</taxon>
        <taxon>Pleurodelinae</taxon>
        <taxon>Pleurodeles</taxon>
    </lineage>
</organism>
<dbReference type="EMBL" id="JANPWB010000003">
    <property type="protein sequence ID" value="KAJ1201898.1"/>
    <property type="molecule type" value="Genomic_DNA"/>
</dbReference>
<dbReference type="AlphaFoldDB" id="A0AAV7VKM9"/>
<evidence type="ECO:0000313" key="2">
    <source>
        <dbReference type="EMBL" id="KAJ1201898.1"/>
    </source>
</evidence>
<dbReference type="Proteomes" id="UP001066276">
    <property type="component" value="Chromosome 2_1"/>
</dbReference>
<protein>
    <submittedName>
        <fullName evidence="2">Uncharacterized protein</fullName>
    </submittedName>
</protein>